<evidence type="ECO:0000256" key="4">
    <source>
        <dbReference type="ARBA" id="ARBA00022829"/>
    </source>
</evidence>
<feature type="active site" evidence="9">
    <location>
        <position position="262"/>
    </location>
</feature>
<evidence type="ECO:0000256" key="2">
    <source>
        <dbReference type="ARBA" id="ARBA00022490"/>
    </source>
</evidence>
<dbReference type="InterPro" id="IPR002104">
    <property type="entry name" value="Integrase_catalytic"/>
</dbReference>
<evidence type="ECO:0000256" key="6">
    <source>
        <dbReference type="ARBA" id="ARBA00023125"/>
    </source>
</evidence>
<keyword evidence="14" id="KW-1185">Reference proteome</keyword>
<name>A0ABV9GYK0_9BURK</name>
<evidence type="ECO:0000259" key="12">
    <source>
        <dbReference type="PROSITE" id="PS51900"/>
    </source>
</evidence>
<keyword evidence="8 9" id="KW-0131">Cell cycle</keyword>
<evidence type="ECO:0000256" key="8">
    <source>
        <dbReference type="ARBA" id="ARBA00023306"/>
    </source>
</evidence>
<sequence>MATSDRVPADAALVPAYLHHVAVEKRLAERTVALYADGLQRLLACAAQQQLDVCALQPQHLRSSVAQWHSQRISSATMALWLSCWRGFFRWAAAQGRVAANPAQGLRPPRAPQRLPKALPVDAAVQLAAFRPAQPADPWQEARDAAMTELLYSSGLRVSELVGLDVQASGQARGWVDAPEALVQVLGKGDKRRSVPVGPPALAALQHWLALRAQPFGAQWPEVALFVGVRGRRLSAAQVWQQLRQRSSQAALAQPVHPHMLRHSFASHLLQSSGDLRAVQELLGHSNIRTTQVYTRLDFQHLAQVYDKTHPRAHRPRQAADERGAPPPIEPKEH</sequence>
<dbReference type="Gene3D" id="1.10.443.10">
    <property type="entry name" value="Intergrase catalytic core"/>
    <property type="match status" value="1"/>
</dbReference>
<feature type="active site" evidence="9">
    <location>
        <position position="259"/>
    </location>
</feature>
<accession>A0ABV9GYK0</accession>
<evidence type="ECO:0000313" key="14">
    <source>
        <dbReference type="Proteomes" id="UP001595967"/>
    </source>
</evidence>
<dbReference type="CDD" id="cd00798">
    <property type="entry name" value="INT_XerDC_C"/>
    <property type="match status" value="1"/>
</dbReference>
<feature type="active site" description="O-(3'-phospho-DNA)-tyrosine intermediate" evidence="9">
    <location>
        <position position="294"/>
    </location>
</feature>
<comment type="caution">
    <text evidence="13">The sequence shown here is derived from an EMBL/GenBank/DDBJ whole genome shotgun (WGS) entry which is preliminary data.</text>
</comment>
<organism evidence="13 14">
    <name type="scientific">Comamonas nitrativorans</name>
    <dbReference type="NCBI Taxonomy" id="108437"/>
    <lineage>
        <taxon>Bacteria</taxon>
        <taxon>Pseudomonadati</taxon>
        <taxon>Pseudomonadota</taxon>
        <taxon>Betaproteobacteria</taxon>
        <taxon>Burkholderiales</taxon>
        <taxon>Comamonadaceae</taxon>
        <taxon>Comamonas</taxon>
    </lineage>
</organism>
<feature type="active site" evidence="9">
    <location>
        <position position="188"/>
    </location>
</feature>
<keyword evidence="2 9" id="KW-0963">Cytoplasm</keyword>
<dbReference type="PROSITE" id="PS51900">
    <property type="entry name" value="CB"/>
    <property type="match status" value="1"/>
</dbReference>
<evidence type="ECO:0000259" key="11">
    <source>
        <dbReference type="PROSITE" id="PS51898"/>
    </source>
</evidence>
<dbReference type="InterPro" id="IPR044068">
    <property type="entry name" value="CB"/>
</dbReference>
<evidence type="ECO:0000256" key="7">
    <source>
        <dbReference type="ARBA" id="ARBA00023172"/>
    </source>
</evidence>
<dbReference type="Gene3D" id="1.10.150.130">
    <property type="match status" value="1"/>
</dbReference>
<keyword evidence="7 9" id="KW-0233">DNA recombination</keyword>
<keyword evidence="3 9" id="KW-0132">Cell division</keyword>
<evidence type="ECO:0000313" key="13">
    <source>
        <dbReference type="EMBL" id="MFC4622858.1"/>
    </source>
</evidence>
<protein>
    <recommendedName>
        <fullName evidence="9">Tyrosine recombinase XerC</fullName>
    </recommendedName>
</protein>
<feature type="region of interest" description="Disordered" evidence="10">
    <location>
        <begin position="309"/>
        <end position="334"/>
    </location>
</feature>
<comment type="function">
    <text evidence="9">Site-specific tyrosine recombinase, which acts by catalyzing the cutting and rejoining of the recombining DNA molecules. The XerC-XerD complex is essential to convert dimers of the bacterial chromosome into monomers to permit their segregation at cell division. It also contributes to the segregational stability of plasmids.</text>
</comment>
<evidence type="ECO:0000256" key="10">
    <source>
        <dbReference type="SAM" id="MobiDB-lite"/>
    </source>
</evidence>
<dbReference type="InterPro" id="IPR050090">
    <property type="entry name" value="Tyrosine_recombinase_XerCD"/>
</dbReference>
<dbReference type="PROSITE" id="PS51898">
    <property type="entry name" value="TYR_RECOMBINASE"/>
    <property type="match status" value="1"/>
</dbReference>
<dbReference type="InterPro" id="IPR004107">
    <property type="entry name" value="Integrase_SAM-like_N"/>
</dbReference>
<evidence type="ECO:0000256" key="1">
    <source>
        <dbReference type="ARBA" id="ARBA00004496"/>
    </source>
</evidence>
<feature type="compositionally biased region" description="Basic and acidic residues" evidence="10">
    <location>
        <begin position="318"/>
        <end position="334"/>
    </location>
</feature>
<dbReference type="PANTHER" id="PTHR30349">
    <property type="entry name" value="PHAGE INTEGRASE-RELATED"/>
    <property type="match status" value="1"/>
</dbReference>
<feature type="domain" description="Tyr recombinase" evidence="11">
    <location>
        <begin position="114"/>
        <end position="307"/>
    </location>
</feature>
<feature type="domain" description="Core-binding (CB)" evidence="12">
    <location>
        <begin position="8"/>
        <end position="93"/>
    </location>
</feature>
<dbReference type="RefSeq" id="WP_377726486.1">
    <property type="nucleotide sequence ID" value="NZ_JBHSEW010000009.1"/>
</dbReference>
<keyword evidence="4 9" id="KW-0159">Chromosome partition</keyword>
<evidence type="ECO:0000256" key="5">
    <source>
        <dbReference type="ARBA" id="ARBA00022908"/>
    </source>
</evidence>
<keyword evidence="5 9" id="KW-0229">DNA integration</keyword>
<comment type="similarity">
    <text evidence="9">Belongs to the 'phage' integrase family. XerC subfamily.</text>
</comment>
<evidence type="ECO:0000256" key="3">
    <source>
        <dbReference type="ARBA" id="ARBA00022618"/>
    </source>
</evidence>
<proteinExistence type="inferred from homology"/>
<comment type="subcellular location">
    <subcellularLocation>
        <location evidence="1 9">Cytoplasm</location>
    </subcellularLocation>
</comment>
<gene>
    <name evidence="9" type="primary">xerC</name>
    <name evidence="13" type="ORF">ACFO3A_11600</name>
</gene>
<evidence type="ECO:0000256" key="9">
    <source>
        <dbReference type="HAMAP-Rule" id="MF_01808"/>
    </source>
</evidence>
<dbReference type="InterPro" id="IPR011010">
    <property type="entry name" value="DNA_brk_join_enz"/>
</dbReference>
<keyword evidence="6 9" id="KW-0238">DNA-binding</keyword>
<feature type="active site" evidence="9">
    <location>
        <position position="157"/>
    </location>
</feature>
<dbReference type="InterPro" id="IPR023009">
    <property type="entry name" value="Tyrosine_recombinase_XerC/XerD"/>
</dbReference>
<dbReference type="Pfam" id="PF02899">
    <property type="entry name" value="Phage_int_SAM_1"/>
    <property type="match status" value="1"/>
</dbReference>
<comment type="subunit">
    <text evidence="9">Forms a cyclic heterotetrameric complex composed of two molecules of XerC and two molecules of XerD.</text>
</comment>
<dbReference type="Pfam" id="PF00589">
    <property type="entry name" value="Phage_integrase"/>
    <property type="match status" value="1"/>
</dbReference>
<dbReference type="HAMAP" id="MF_01808">
    <property type="entry name" value="Recomb_XerC_XerD"/>
    <property type="match status" value="1"/>
</dbReference>
<dbReference type="EMBL" id="JBHSEW010000009">
    <property type="protein sequence ID" value="MFC4622858.1"/>
    <property type="molecule type" value="Genomic_DNA"/>
</dbReference>
<feature type="active site" evidence="9">
    <location>
        <position position="285"/>
    </location>
</feature>
<dbReference type="SUPFAM" id="SSF56349">
    <property type="entry name" value="DNA breaking-rejoining enzymes"/>
    <property type="match status" value="1"/>
</dbReference>
<reference evidence="14" key="1">
    <citation type="journal article" date="2019" name="Int. J. Syst. Evol. Microbiol.">
        <title>The Global Catalogue of Microorganisms (GCM) 10K type strain sequencing project: providing services to taxonomists for standard genome sequencing and annotation.</title>
        <authorList>
            <consortium name="The Broad Institute Genomics Platform"/>
            <consortium name="The Broad Institute Genome Sequencing Center for Infectious Disease"/>
            <person name="Wu L."/>
            <person name="Ma J."/>
        </authorList>
    </citation>
    <scope>NUCLEOTIDE SEQUENCE [LARGE SCALE GENOMIC DNA]</scope>
    <source>
        <strain evidence="14">JCM 11650</strain>
    </source>
</reference>
<dbReference type="InterPro" id="IPR010998">
    <property type="entry name" value="Integrase_recombinase_N"/>
</dbReference>
<dbReference type="InterPro" id="IPR013762">
    <property type="entry name" value="Integrase-like_cat_sf"/>
</dbReference>
<dbReference type="Proteomes" id="UP001595967">
    <property type="component" value="Unassembled WGS sequence"/>
</dbReference>
<dbReference type="PANTHER" id="PTHR30349:SF81">
    <property type="entry name" value="TYROSINE RECOMBINASE XERC"/>
    <property type="match status" value="1"/>
</dbReference>